<keyword evidence="2 5" id="KW-0732">Signal</keyword>
<dbReference type="AlphaFoldDB" id="A0A2T7UTT4"/>
<dbReference type="Pfam" id="PF13505">
    <property type="entry name" value="OMP_b-brl"/>
    <property type="match status" value="1"/>
</dbReference>
<name>A0A2T7UTT4_9RHOB</name>
<dbReference type="InterPro" id="IPR011250">
    <property type="entry name" value="OMP/PagP_B-barrel"/>
</dbReference>
<keyword evidence="3" id="KW-0472">Membrane</keyword>
<comment type="subcellular location">
    <subcellularLocation>
        <location evidence="1">Membrane</location>
    </subcellularLocation>
</comment>
<gene>
    <name evidence="7" type="ORF">DDE23_08350</name>
</gene>
<proteinExistence type="inferred from homology"/>
<keyword evidence="8" id="KW-1185">Reference proteome</keyword>
<feature type="chain" id="PRO_5015508490" description="Outer membrane protein beta-barrel domain-containing protein" evidence="5">
    <location>
        <begin position="26"/>
        <end position="211"/>
    </location>
</feature>
<feature type="domain" description="Outer membrane protein beta-barrel" evidence="6">
    <location>
        <begin position="40"/>
        <end position="211"/>
    </location>
</feature>
<dbReference type="Proteomes" id="UP000244810">
    <property type="component" value="Unassembled WGS sequence"/>
</dbReference>
<organism evidence="7 8">
    <name type="scientific">Pararhodobacter aggregans</name>
    <dbReference type="NCBI Taxonomy" id="404875"/>
    <lineage>
        <taxon>Bacteria</taxon>
        <taxon>Pseudomonadati</taxon>
        <taxon>Pseudomonadota</taxon>
        <taxon>Alphaproteobacteria</taxon>
        <taxon>Rhodobacterales</taxon>
        <taxon>Paracoccaceae</taxon>
        <taxon>Pararhodobacter</taxon>
    </lineage>
</organism>
<dbReference type="RefSeq" id="WP_107751511.1">
    <property type="nucleotide sequence ID" value="NZ_QBKF01000004.1"/>
</dbReference>
<evidence type="ECO:0000256" key="3">
    <source>
        <dbReference type="ARBA" id="ARBA00023136"/>
    </source>
</evidence>
<dbReference type="Gene3D" id="2.40.160.20">
    <property type="match status" value="1"/>
</dbReference>
<dbReference type="InterPro" id="IPR027385">
    <property type="entry name" value="Beta-barrel_OMP"/>
</dbReference>
<protein>
    <recommendedName>
        <fullName evidence="6">Outer membrane protein beta-barrel domain-containing protein</fullName>
    </recommendedName>
</protein>
<dbReference type="GO" id="GO:0016020">
    <property type="term" value="C:membrane"/>
    <property type="evidence" value="ECO:0007669"/>
    <property type="project" value="UniProtKB-SubCell"/>
</dbReference>
<dbReference type="OrthoDB" id="268975at2"/>
<reference evidence="7 8" key="1">
    <citation type="journal article" date="2011" name="Syst. Appl. Microbiol.">
        <title>Defluviimonas denitrificans gen. nov., sp. nov., and Pararhodobacter aggregans gen. nov., sp. nov., non-phototrophic Rhodobacteraceae from the biofilter of a marine aquaculture.</title>
        <authorList>
            <person name="Foesel B.U."/>
            <person name="Drake H.L."/>
            <person name="Schramm A."/>
        </authorList>
    </citation>
    <scope>NUCLEOTIDE SEQUENCE [LARGE SCALE GENOMIC DNA]</scope>
    <source>
        <strain evidence="7 8">D1-19</strain>
    </source>
</reference>
<dbReference type="EMBL" id="QDDR01000003">
    <property type="protein sequence ID" value="PVE48137.1"/>
    <property type="molecule type" value="Genomic_DNA"/>
</dbReference>
<evidence type="ECO:0000256" key="5">
    <source>
        <dbReference type="SAM" id="SignalP"/>
    </source>
</evidence>
<feature type="signal peptide" evidence="5">
    <location>
        <begin position="1"/>
        <end position="25"/>
    </location>
</feature>
<sequence>MSMSKKIILAATGSLLALTATSALASGPVAVQPVPEVVYTAPVATAHNWAGGYGGLSFSRVTGGINENTTPGGVTPDMEGDNAFGAFAGYNWQSGNLVYGGELNYTHFATPFVGFPGSQQENVIELRARLGYAVNNVLIYGFVGAARSSIEDGGISASQNGVSYGLGAQMAFRNNMFAGLEVGRRDVSGDVPTGTVGTDIDTVTLRVGFQF</sequence>
<dbReference type="PANTHER" id="PTHR34001">
    <property type="entry name" value="BLL7405 PROTEIN"/>
    <property type="match status" value="1"/>
</dbReference>
<evidence type="ECO:0000256" key="2">
    <source>
        <dbReference type="ARBA" id="ARBA00022729"/>
    </source>
</evidence>
<accession>A0A2T7UTT4</accession>
<evidence type="ECO:0000259" key="6">
    <source>
        <dbReference type="Pfam" id="PF13505"/>
    </source>
</evidence>
<comment type="caution">
    <text evidence="7">The sequence shown here is derived from an EMBL/GenBank/DDBJ whole genome shotgun (WGS) entry which is preliminary data.</text>
</comment>
<evidence type="ECO:0000313" key="8">
    <source>
        <dbReference type="Proteomes" id="UP000244810"/>
    </source>
</evidence>
<dbReference type="PANTHER" id="PTHR34001:SF3">
    <property type="entry name" value="BLL7405 PROTEIN"/>
    <property type="match status" value="1"/>
</dbReference>
<evidence type="ECO:0000313" key="7">
    <source>
        <dbReference type="EMBL" id="PVE48137.1"/>
    </source>
</evidence>
<dbReference type="InterPro" id="IPR051692">
    <property type="entry name" value="OMP-like"/>
</dbReference>
<comment type="similarity">
    <text evidence="4">Belongs to the Omp25/RopB family.</text>
</comment>
<evidence type="ECO:0000256" key="1">
    <source>
        <dbReference type="ARBA" id="ARBA00004370"/>
    </source>
</evidence>
<dbReference type="SUPFAM" id="SSF56925">
    <property type="entry name" value="OMPA-like"/>
    <property type="match status" value="1"/>
</dbReference>
<evidence type="ECO:0000256" key="4">
    <source>
        <dbReference type="ARBA" id="ARBA00038306"/>
    </source>
</evidence>